<dbReference type="GO" id="GO:0009251">
    <property type="term" value="P:glucan catabolic process"/>
    <property type="evidence" value="ECO:0007669"/>
    <property type="project" value="TreeGrafter"/>
</dbReference>
<feature type="signal peptide" evidence="4">
    <location>
        <begin position="1"/>
        <end position="23"/>
    </location>
</feature>
<comment type="caution">
    <text evidence="6">The sequence shown here is derived from an EMBL/GenBank/DDBJ whole genome shotgun (WGS) entry which is preliminary data.</text>
</comment>
<gene>
    <name evidence="6" type="ORF">TGP89_310580</name>
</gene>
<evidence type="ECO:0000256" key="1">
    <source>
        <dbReference type="ARBA" id="ARBA00022737"/>
    </source>
</evidence>
<dbReference type="InterPro" id="IPR000177">
    <property type="entry name" value="Apple"/>
</dbReference>
<dbReference type="GO" id="GO:0006508">
    <property type="term" value="P:proteolysis"/>
    <property type="evidence" value="ECO:0007669"/>
    <property type="project" value="InterPro"/>
</dbReference>
<feature type="compositionally biased region" description="Basic and acidic residues" evidence="3">
    <location>
        <begin position="50"/>
        <end position="81"/>
    </location>
</feature>
<dbReference type="SMART" id="SM00223">
    <property type="entry name" value="APPLE"/>
    <property type="match status" value="1"/>
</dbReference>
<name>A0A086K9B0_TOXGO</name>
<dbReference type="Gene3D" id="3.50.4.10">
    <property type="entry name" value="Hepatocyte Growth Factor"/>
    <property type="match status" value="1"/>
</dbReference>
<dbReference type="GO" id="GO:0005576">
    <property type="term" value="C:extracellular region"/>
    <property type="evidence" value="ECO:0007669"/>
    <property type="project" value="InterPro"/>
</dbReference>
<feature type="domain" description="Apple" evidence="5">
    <location>
        <begin position="690"/>
        <end position="762"/>
    </location>
</feature>
<dbReference type="OrthoDB" id="426982at2759"/>
<dbReference type="PROSITE" id="PS50948">
    <property type="entry name" value="PAN"/>
    <property type="match status" value="1"/>
</dbReference>
<dbReference type="Gene3D" id="2.60.120.200">
    <property type="match status" value="1"/>
</dbReference>
<feature type="compositionally biased region" description="Low complexity" evidence="3">
    <location>
        <begin position="209"/>
        <end position="224"/>
    </location>
</feature>
<evidence type="ECO:0000256" key="3">
    <source>
        <dbReference type="SAM" id="MobiDB-lite"/>
    </source>
</evidence>
<evidence type="ECO:0000313" key="6">
    <source>
        <dbReference type="EMBL" id="KFG40978.1"/>
    </source>
</evidence>
<reference evidence="6 7" key="1">
    <citation type="submission" date="2014-03" db="EMBL/GenBank/DDBJ databases">
        <authorList>
            <person name="Sibley D."/>
            <person name="Venepally P."/>
            <person name="Karamycheva S."/>
            <person name="Hadjithomas M."/>
            <person name="Khan A."/>
            <person name="Brunk B."/>
            <person name="Roos D."/>
            <person name="Caler E."/>
            <person name="Lorenzi H."/>
        </authorList>
    </citation>
    <scope>NUCLEOTIDE SEQUENCE [LARGE SCALE GENOMIC DNA]</scope>
    <source>
        <strain evidence="7">p89</strain>
    </source>
</reference>
<dbReference type="Proteomes" id="UP000028828">
    <property type="component" value="Unassembled WGS sequence"/>
</dbReference>
<evidence type="ECO:0000259" key="5">
    <source>
        <dbReference type="PROSITE" id="PS50948"/>
    </source>
</evidence>
<dbReference type="PANTHER" id="PTHR10963">
    <property type="entry name" value="GLYCOSYL HYDROLASE-RELATED"/>
    <property type="match status" value="1"/>
</dbReference>
<proteinExistence type="predicted"/>
<keyword evidence="1" id="KW-0677">Repeat</keyword>
<feature type="compositionally biased region" description="Basic and acidic residues" evidence="3">
    <location>
        <begin position="92"/>
        <end position="111"/>
    </location>
</feature>
<evidence type="ECO:0000256" key="4">
    <source>
        <dbReference type="SAM" id="SignalP"/>
    </source>
</evidence>
<dbReference type="AlphaFoldDB" id="A0A086K9B0"/>
<feature type="region of interest" description="Disordered" evidence="3">
    <location>
        <begin position="34"/>
        <end position="279"/>
    </location>
</feature>
<sequence length="763" mass="82739">MAKGSAFFFFSLLFCLKFPASISLSLSASWPQAARATADPGFPPSGNYPAKEHEGPSQEGEQKREENQRGAEGGKRNKDAGETATEQSEEGENAREHAGEADVSEETKNEKGCPLVLPGEGQEGEGGGLENCVQCGNGQQAGEGTAKKGTESQVKGRRLAATPGNAFSLFSDFSVSTRSENSSSPAKSPLPQARRSPVRDNGEAEKLTSSSSASSAVSRSLASSSRRHTAVNDSGLSSRASFSPNNPLRREREREKRTPGSATSSDVSSSPGSSVSSAFSALLPSGQVPRLKQTEASTGGPCRETWYKARSYQGWEILDESKFWFFTYDDPTGGYVNYVGREEAIHKGLVSVTADGRTIVKVDSWNTVKDGDRGRDSVRLSAVEGFDDALWVVSLNHMPEGCGTWPALWTTGADPWPASGEIDLVEGVNSQRKNRISLHTSKGCSMWGIDETNFAGTWAYNGDGAEARDCYVHATEHNTGCSIESIEDAFGEAFNEKGGGVYVVELKRAKHIRAWYFTHQEVPKDLRVGTPDPDSWAETQKLPMAHFPLNDNNCPGRTHFWGHRLVINTTFCGGWAGNLFSRAAGCAGDGHDACRAFVRNNPSSFKKAFWDFNFIHIYVPGAVSCGSTTTSTTTSSPSIGTGSPVYPGPSSSTSTSTAPPSHLTETEWWQALYHFLALMAGYTETNRPPCLETNVDYFGYDLKKYEKFIYTAEQCRLLCLNTDGCFYFSFVQTTASCYLKTVQALLGRVTHQLGVVSGQMRCR</sequence>
<dbReference type="InterPro" id="IPR003609">
    <property type="entry name" value="Pan_app"/>
</dbReference>
<dbReference type="Pfam" id="PF26113">
    <property type="entry name" value="GH16_XgeA"/>
    <property type="match status" value="1"/>
</dbReference>
<keyword evidence="4" id="KW-0732">Signal</keyword>
<dbReference type="SUPFAM" id="SSF57414">
    <property type="entry name" value="Hairpin loop containing domain-like"/>
    <property type="match status" value="1"/>
</dbReference>
<evidence type="ECO:0000313" key="7">
    <source>
        <dbReference type="Proteomes" id="UP000028828"/>
    </source>
</evidence>
<feature type="chain" id="PRO_5001808934" evidence="4">
    <location>
        <begin position="24"/>
        <end position="763"/>
    </location>
</feature>
<feature type="compositionally biased region" description="Polar residues" evidence="3">
    <location>
        <begin position="231"/>
        <end position="246"/>
    </location>
</feature>
<dbReference type="PANTHER" id="PTHR10963:SF24">
    <property type="entry name" value="GLYCOSIDASE C21B10.07-RELATED"/>
    <property type="match status" value="1"/>
</dbReference>
<organism evidence="6 7">
    <name type="scientific">Toxoplasma gondii p89</name>
    <dbReference type="NCBI Taxonomy" id="943119"/>
    <lineage>
        <taxon>Eukaryota</taxon>
        <taxon>Sar</taxon>
        <taxon>Alveolata</taxon>
        <taxon>Apicomplexa</taxon>
        <taxon>Conoidasida</taxon>
        <taxon>Coccidia</taxon>
        <taxon>Eucoccidiorida</taxon>
        <taxon>Eimeriorina</taxon>
        <taxon>Sarcocystidae</taxon>
        <taxon>Toxoplasma</taxon>
    </lineage>
</organism>
<feature type="compositionally biased region" description="Low complexity" evidence="3">
    <location>
        <begin position="259"/>
        <end position="279"/>
    </location>
</feature>
<dbReference type="VEuPathDB" id="ToxoDB:TGP89_310580"/>
<feature type="compositionally biased region" description="Basic and acidic residues" evidence="3">
    <location>
        <begin position="248"/>
        <end position="258"/>
    </location>
</feature>
<accession>A0A086K9B0</accession>
<dbReference type="InterPro" id="IPR013320">
    <property type="entry name" value="ConA-like_dom_sf"/>
</dbReference>
<feature type="region of interest" description="Disordered" evidence="3">
    <location>
        <begin position="631"/>
        <end position="659"/>
    </location>
</feature>
<dbReference type="EMBL" id="AEYI02001148">
    <property type="protein sequence ID" value="KFG40978.1"/>
    <property type="molecule type" value="Genomic_DNA"/>
</dbReference>
<feature type="compositionally biased region" description="Polar residues" evidence="3">
    <location>
        <begin position="171"/>
        <end position="186"/>
    </location>
</feature>
<feature type="compositionally biased region" description="Basic and acidic residues" evidence="3">
    <location>
        <begin position="197"/>
        <end position="206"/>
    </location>
</feature>
<dbReference type="InterPro" id="IPR050546">
    <property type="entry name" value="Glycosyl_Hydrlase_16"/>
</dbReference>
<keyword evidence="2" id="KW-1015">Disulfide bond</keyword>
<evidence type="ECO:0000256" key="2">
    <source>
        <dbReference type="ARBA" id="ARBA00023157"/>
    </source>
</evidence>
<protein>
    <submittedName>
        <fullName evidence="6">1,3(4)-beta-glucanase</fullName>
    </submittedName>
</protein>
<dbReference type="SUPFAM" id="SSF49899">
    <property type="entry name" value="Concanavalin A-like lectins/glucanases"/>
    <property type="match status" value="1"/>
</dbReference>